<sequence>MSKQTDHEPEFTVLQTEINKAYHQQTLEQPSDELDEAILAKARSSANVSAKGEKIKKSLWQRNAWLFSSAASVLLVAGLFMLSPSLQQQIGVDLEQGLPTQPALSKQAVPQQVESLSVVAAAEKAIAVEGLSMKAKHAATNSESSINDSENSDPITEILTIKSSERPTLMSASPAQVVTDSAKQAEAAKTNDVAMQKKTIEFQSQRNDKEIQLLKQQNENASKGIIQLDTPDVALARLQALMAANKLIQAERYMITMDQRFPELSNPSHPLYEQYHKIKIQLTSK</sequence>
<dbReference type="AlphaFoldDB" id="A0A4Y5YH16"/>
<evidence type="ECO:0000313" key="2">
    <source>
        <dbReference type="EMBL" id="QDE32092.1"/>
    </source>
</evidence>
<dbReference type="RefSeq" id="WP_140234824.1">
    <property type="nucleotide sequence ID" value="NZ_CP041036.1"/>
</dbReference>
<accession>A0A4Y5YH16</accession>
<keyword evidence="1" id="KW-0472">Membrane</keyword>
<feature type="transmembrane region" description="Helical" evidence="1">
    <location>
        <begin position="64"/>
        <end position="82"/>
    </location>
</feature>
<keyword evidence="1" id="KW-1133">Transmembrane helix</keyword>
<gene>
    <name evidence="2" type="ORF">FH971_14650</name>
</gene>
<dbReference type="KEGG" id="spol:FH971_14650"/>
<keyword evidence="1" id="KW-0812">Transmembrane</keyword>
<evidence type="ECO:0000313" key="3">
    <source>
        <dbReference type="Proteomes" id="UP000319809"/>
    </source>
</evidence>
<name>A0A4Y5YH16_9GAMM</name>
<keyword evidence="3" id="KW-1185">Reference proteome</keyword>
<dbReference type="Proteomes" id="UP000319809">
    <property type="component" value="Chromosome"/>
</dbReference>
<proteinExistence type="predicted"/>
<reference evidence="2 3" key="1">
    <citation type="submission" date="2019-06" db="EMBL/GenBank/DDBJ databases">
        <title>The genome of Shewanella sp. SM1901.</title>
        <authorList>
            <person name="Cha Q."/>
        </authorList>
    </citation>
    <scope>NUCLEOTIDE SEQUENCE [LARGE SCALE GENOMIC DNA]</scope>
    <source>
        <strain evidence="2 3">SM1901</strain>
    </source>
</reference>
<evidence type="ECO:0000256" key="1">
    <source>
        <dbReference type="SAM" id="Phobius"/>
    </source>
</evidence>
<organism evidence="2 3">
    <name type="scientific">Shewanella polaris</name>
    <dbReference type="NCBI Taxonomy" id="2588449"/>
    <lineage>
        <taxon>Bacteria</taxon>
        <taxon>Pseudomonadati</taxon>
        <taxon>Pseudomonadota</taxon>
        <taxon>Gammaproteobacteria</taxon>
        <taxon>Alteromonadales</taxon>
        <taxon>Shewanellaceae</taxon>
        <taxon>Shewanella</taxon>
    </lineage>
</organism>
<dbReference type="EMBL" id="CP041036">
    <property type="protein sequence ID" value="QDE32092.1"/>
    <property type="molecule type" value="Genomic_DNA"/>
</dbReference>
<protein>
    <submittedName>
        <fullName evidence="2">Uncharacterized protein</fullName>
    </submittedName>
</protein>